<gene>
    <name evidence="1" type="ORF">LV84_03526</name>
</gene>
<dbReference type="AlphaFoldDB" id="A0A2W7R8W0"/>
<evidence type="ECO:0000313" key="2">
    <source>
        <dbReference type="Proteomes" id="UP000249115"/>
    </source>
</evidence>
<evidence type="ECO:0000313" key="1">
    <source>
        <dbReference type="EMBL" id="PZX52117.1"/>
    </source>
</evidence>
<dbReference type="EMBL" id="QKZU01000016">
    <property type="protein sequence ID" value="PZX52117.1"/>
    <property type="molecule type" value="Genomic_DNA"/>
</dbReference>
<accession>A0A2W7R8W0</accession>
<sequence>MVNTRIEAPLVSRLLIATGRFPSLLSKENNGITSIEDNPIYELASAKKSIIKEIAFEIILSRTQ</sequence>
<dbReference type="Proteomes" id="UP000249115">
    <property type="component" value="Unassembled WGS sequence"/>
</dbReference>
<comment type="caution">
    <text evidence="1">The sequence shown here is derived from an EMBL/GenBank/DDBJ whole genome shotgun (WGS) entry which is preliminary data.</text>
</comment>
<name>A0A2W7R8W0_9BACT</name>
<protein>
    <submittedName>
        <fullName evidence="1">Uncharacterized protein</fullName>
    </submittedName>
</protein>
<organism evidence="1 2">
    <name type="scientific">Algoriphagus ratkowskyi</name>
    <dbReference type="NCBI Taxonomy" id="57028"/>
    <lineage>
        <taxon>Bacteria</taxon>
        <taxon>Pseudomonadati</taxon>
        <taxon>Bacteroidota</taxon>
        <taxon>Cytophagia</taxon>
        <taxon>Cytophagales</taxon>
        <taxon>Cyclobacteriaceae</taxon>
        <taxon>Algoriphagus</taxon>
    </lineage>
</organism>
<proteinExistence type="predicted"/>
<reference evidence="1 2" key="1">
    <citation type="submission" date="2018-06" db="EMBL/GenBank/DDBJ databases">
        <title>Genomic Encyclopedia of Archaeal and Bacterial Type Strains, Phase II (KMG-II): from individual species to whole genera.</title>
        <authorList>
            <person name="Goeker M."/>
        </authorList>
    </citation>
    <scope>NUCLEOTIDE SEQUENCE [LARGE SCALE GENOMIC DNA]</scope>
    <source>
        <strain evidence="1 2">DSM 22686</strain>
    </source>
</reference>